<dbReference type="GO" id="GO:0046872">
    <property type="term" value="F:metal ion binding"/>
    <property type="evidence" value="ECO:0007669"/>
    <property type="project" value="UniProtKB-KW"/>
</dbReference>
<dbReference type="GO" id="GO:0004190">
    <property type="term" value="F:aspartic-type endopeptidase activity"/>
    <property type="evidence" value="ECO:0007669"/>
    <property type="project" value="UniProtKB-KW"/>
</dbReference>
<keyword evidence="2" id="KW-0479">Metal-binding</keyword>
<dbReference type="GO" id="GO:0015074">
    <property type="term" value="P:DNA integration"/>
    <property type="evidence" value="ECO:0007669"/>
    <property type="project" value="InterPro"/>
</dbReference>
<feature type="compositionally biased region" description="Basic and acidic residues" evidence="5">
    <location>
        <begin position="1"/>
        <end position="15"/>
    </location>
</feature>
<dbReference type="PANTHER" id="PTHR42648:SF29">
    <property type="entry name" value="RNA-DIRECTED DNA POLYMERASE"/>
    <property type="match status" value="1"/>
</dbReference>
<evidence type="ECO:0000313" key="7">
    <source>
        <dbReference type="EMBL" id="KAJ9555813.1"/>
    </source>
</evidence>
<evidence type="ECO:0000256" key="4">
    <source>
        <dbReference type="ARBA" id="ARBA00022801"/>
    </source>
</evidence>
<dbReference type="InterPro" id="IPR001584">
    <property type="entry name" value="Integrase_cat-core"/>
</dbReference>
<dbReference type="GO" id="GO:0006508">
    <property type="term" value="P:proteolysis"/>
    <property type="evidence" value="ECO:0007669"/>
    <property type="project" value="UniProtKB-KW"/>
</dbReference>
<dbReference type="InterPro" id="IPR013103">
    <property type="entry name" value="RVT_2"/>
</dbReference>
<dbReference type="Pfam" id="PF14244">
    <property type="entry name" value="Retrotran_gag_3"/>
    <property type="match status" value="1"/>
</dbReference>
<dbReference type="Pfam" id="PF00665">
    <property type="entry name" value="rve"/>
    <property type="match status" value="1"/>
</dbReference>
<dbReference type="InterPro" id="IPR039537">
    <property type="entry name" value="Retrotran_Ty1/copia-like"/>
</dbReference>
<dbReference type="Pfam" id="PF22936">
    <property type="entry name" value="Pol_BBD"/>
    <property type="match status" value="1"/>
</dbReference>
<dbReference type="CDD" id="cd09272">
    <property type="entry name" value="RNase_HI_RT_Ty1"/>
    <property type="match status" value="1"/>
</dbReference>
<sequence length="1447" mass="164752">MAGDKDDAASKHDTGPDVNSPLYIHASDYPKQMHVNDVLTDNNYADWSQEMMNFLFAKNKVRFIDGSIKKPEKTAMDYMAWMRCDAMVKGWLTTAMEKDIRNSVKYASIAGEIWNDLLERFGKESAPRAYELKQILTGTQQGGASVSAYYTKLRGLWDEMQAVLSIPRCTCNGVHKIVELKEKERLYEFLMGLDDKFSVIRTQILAVSPVPSLGNAYHLVAEDERQRTISGDKKPVTESAAFRTFTHGRKEGNSNHQRDRPTIKDNKRSEVVEHCTFCGKDGHNREGCFKRVGYPDWWPGNKKRDESKPKAACIETNTSPVPGLTNEQYETFLKHFAGSGKRTKDDPTPTAFMAGKTDFEDDWVIDSGSTEHITHNVEILENRVQTRNEDPVVIPNGDSIPVEGKGECTLSGGAKIKGILHIPKFTCNLLSVSRLSKDLQSVIMFFPDFCVMQKLHTRSLIGAGECRRGLYRMGMFGTKKKALMTTTDVWHKRLRHASGDKLTRIDFLKNVSFNKLCDSCSRAKHTRLPFQDSEIKTIDCFELLHCDVWGKYRSPSFSGAYYFLTIVDDFSRGVWVFLLKHKHEASKCLINFYNLIKTQFEKSVKRIRSDNGGGGGEFTSNEMVNFYGEKGILLETTCPHTPQQNGVVERKHRHLLETTRALRFEANLPKVFWGECVLTAAYIINRLPSKVIKNKTPYEIIFQQRPDYEHMKVFGCLAYFRSNETKGDKFEAKGRPGVFLGYPQGTKGYKIFDIENKKIIVSRDVRFHENQFPFYKENDECEDDDPLKANDGMYNGSIHYDTEQDKWDNNSGQSTNDQGPSEPNVLNQDCDEESLGPESDGPHVDPGTINENQQAHCESQGITTEPMITIPNREKRNKSQPKRFDDYHVQLPPSVDHAQASPSQASSTVHPLSNFVSYKNFSDTHKAFLAAIDSNVEPKHFYQAVKNDRWKEAMRKEIQALEKNGTWTLEDLPDGKHAIDSKWVYKVKYKPNGEVERYKARLVARGFTQMEGVDYHDTFAPVAKLVTVKTLLAVAVKRNWEIHQLDVNNAFLHGDLNEEIYMKIPQGFAKEGDTRVCRLRKSLYGLKQASRNWYQKFTNALVDLGFKQSRADYSLFIHKEDESFVATLIYVDDVVVVGNDPIKIQATKDDLDKKFSIKDLGNLKYFLGIEMTRTSEGLVLNQRKYILDILEDCGLQGCKPSPFPIEQNLKLDRADKEPKVDAGRYRRIVGRLLYLQATRPDITYSVNVLSQFVADPRQPHLDAAHRVLRYLKGTPGQGVFFPREGGCSLTAYCDSDWLGCPYTRRSQTGYLLLLGGAPISWKTKKQSVVSRSSAEAEYRSMASTVSETLWVRWLLKELDVDMAKPTPLFCDNQAARHIANNPVFHERTKHVEMDCFFVRERVESQEIEPLSIASTMQIVDLLTKGLGTDQLRFLLDKLGTRNLHAPT</sequence>
<feature type="compositionally biased region" description="Polar residues" evidence="5">
    <location>
        <begin position="809"/>
        <end position="827"/>
    </location>
</feature>
<dbReference type="InterPro" id="IPR057670">
    <property type="entry name" value="SH3_retrovirus"/>
</dbReference>
<keyword evidence="8" id="KW-1185">Reference proteome</keyword>
<proteinExistence type="predicted"/>
<dbReference type="InterPro" id="IPR036397">
    <property type="entry name" value="RNaseH_sf"/>
</dbReference>
<keyword evidence="4" id="KW-0378">Hydrolase</keyword>
<accession>A0AA38TF51</accession>
<dbReference type="Gene3D" id="3.30.420.10">
    <property type="entry name" value="Ribonuclease H-like superfamily/Ribonuclease H"/>
    <property type="match status" value="1"/>
</dbReference>
<evidence type="ECO:0000256" key="5">
    <source>
        <dbReference type="SAM" id="MobiDB-lite"/>
    </source>
</evidence>
<reference evidence="7" key="1">
    <citation type="submission" date="2023-03" db="EMBL/GenBank/DDBJ databases">
        <title>Chromosome-scale reference genome and RAD-based genetic map of yellow starthistle (Centaurea solstitialis) reveal putative structural variation and QTLs associated with invader traits.</title>
        <authorList>
            <person name="Reatini B."/>
            <person name="Cang F.A."/>
            <person name="Jiang Q."/>
            <person name="Mckibben M.T.W."/>
            <person name="Barker M.S."/>
            <person name="Rieseberg L.H."/>
            <person name="Dlugosch K.M."/>
        </authorList>
    </citation>
    <scope>NUCLEOTIDE SEQUENCE</scope>
    <source>
        <strain evidence="7">CAN-66</strain>
        <tissue evidence="7">Leaf</tissue>
    </source>
</reference>
<feature type="region of interest" description="Disordered" evidence="5">
    <location>
        <begin position="1"/>
        <end position="21"/>
    </location>
</feature>
<name>A0AA38TF51_9ASTR</name>
<dbReference type="InterPro" id="IPR029472">
    <property type="entry name" value="Copia-like_N"/>
</dbReference>
<protein>
    <recommendedName>
        <fullName evidence="6">Integrase catalytic domain-containing protein</fullName>
    </recommendedName>
</protein>
<dbReference type="PROSITE" id="PS50994">
    <property type="entry name" value="INTEGRASE"/>
    <property type="match status" value="1"/>
</dbReference>
<evidence type="ECO:0000256" key="1">
    <source>
        <dbReference type="ARBA" id="ARBA00022670"/>
    </source>
</evidence>
<gene>
    <name evidence="7" type="ORF">OSB04_010427</name>
</gene>
<dbReference type="Proteomes" id="UP001172457">
    <property type="component" value="Chromosome 3"/>
</dbReference>
<dbReference type="PANTHER" id="PTHR42648">
    <property type="entry name" value="TRANSPOSASE, PUTATIVE-RELATED"/>
    <property type="match status" value="1"/>
</dbReference>
<dbReference type="EMBL" id="JARYMX010000003">
    <property type="protein sequence ID" value="KAJ9555813.1"/>
    <property type="molecule type" value="Genomic_DNA"/>
</dbReference>
<comment type="caution">
    <text evidence="7">The sequence shown here is derived from an EMBL/GenBank/DDBJ whole genome shotgun (WGS) entry which is preliminary data.</text>
</comment>
<dbReference type="InterPro" id="IPR054722">
    <property type="entry name" value="PolX-like_BBD"/>
</dbReference>
<dbReference type="Pfam" id="PF25597">
    <property type="entry name" value="SH3_retrovirus"/>
    <property type="match status" value="1"/>
</dbReference>
<feature type="compositionally biased region" description="Polar residues" evidence="5">
    <location>
        <begin position="849"/>
        <end position="863"/>
    </location>
</feature>
<evidence type="ECO:0000256" key="3">
    <source>
        <dbReference type="ARBA" id="ARBA00022750"/>
    </source>
</evidence>
<keyword evidence="1" id="KW-0645">Protease</keyword>
<dbReference type="InterPro" id="IPR043502">
    <property type="entry name" value="DNA/RNA_pol_sf"/>
</dbReference>
<feature type="domain" description="Integrase catalytic" evidence="6">
    <location>
        <begin position="525"/>
        <end position="705"/>
    </location>
</feature>
<organism evidence="7 8">
    <name type="scientific">Centaurea solstitialis</name>
    <name type="common">yellow star-thistle</name>
    <dbReference type="NCBI Taxonomy" id="347529"/>
    <lineage>
        <taxon>Eukaryota</taxon>
        <taxon>Viridiplantae</taxon>
        <taxon>Streptophyta</taxon>
        <taxon>Embryophyta</taxon>
        <taxon>Tracheophyta</taxon>
        <taxon>Spermatophyta</taxon>
        <taxon>Magnoliopsida</taxon>
        <taxon>eudicotyledons</taxon>
        <taxon>Gunneridae</taxon>
        <taxon>Pentapetalae</taxon>
        <taxon>asterids</taxon>
        <taxon>campanulids</taxon>
        <taxon>Asterales</taxon>
        <taxon>Asteraceae</taxon>
        <taxon>Carduoideae</taxon>
        <taxon>Cardueae</taxon>
        <taxon>Centaureinae</taxon>
        <taxon>Centaurea</taxon>
    </lineage>
</organism>
<keyword evidence="3" id="KW-0064">Aspartyl protease</keyword>
<feature type="region of interest" description="Disordered" evidence="5">
    <location>
        <begin position="777"/>
        <end position="882"/>
    </location>
</feature>
<evidence type="ECO:0000313" key="8">
    <source>
        <dbReference type="Proteomes" id="UP001172457"/>
    </source>
</evidence>
<dbReference type="Pfam" id="PF07727">
    <property type="entry name" value="RVT_2"/>
    <property type="match status" value="1"/>
</dbReference>
<evidence type="ECO:0000256" key="2">
    <source>
        <dbReference type="ARBA" id="ARBA00022723"/>
    </source>
</evidence>
<dbReference type="InterPro" id="IPR012337">
    <property type="entry name" value="RNaseH-like_sf"/>
</dbReference>
<evidence type="ECO:0000259" key="6">
    <source>
        <dbReference type="PROSITE" id="PS50994"/>
    </source>
</evidence>
<dbReference type="SUPFAM" id="SSF56672">
    <property type="entry name" value="DNA/RNA polymerases"/>
    <property type="match status" value="1"/>
</dbReference>
<dbReference type="GO" id="GO:0003676">
    <property type="term" value="F:nucleic acid binding"/>
    <property type="evidence" value="ECO:0007669"/>
    <property type="project" value="InterPro"/>
</dbReference>
<dbReference type="SUPFAM" id="SSF53098">
    <property type="entry name" value="Ribonuclease H-like"/>
    <property type="match status" value="1"/>
</dbReference>